<dbReference type="InterPro" id="IPR047794">
    <property type="entry name" value="C45_proenzyme-like"/>
</dbReference>
<dbReference type="Gene3D" id="3.60.60.10">
    <property type="entry name" value="Penicillin V Acylase, Chain A"/>
    <property type="match status" value="1"/>
</dbReference>
<reference evidence="2 3" key="1">
    <citation type="submission" date="2016-03" db="EMBL/GenBank/DDBJ databases">
        <title>EvidentialGene: Evidence-directed Construction of Genes on Genomes.</title>
        <authorList>
            <person name="Gilbert D.G."/>
            <person name="Choi J.-H."/>
            <person name="Mockaitis K."/>
            <person name="Colbourne J."/>
            <person name="Pfrender M."/>
        </authorList>
    </citation>
    <scope>NUCLEOTIDE SEQUENCE [LARGE SCALE GENOMIC DNA]</scope>
    <source>
        <strain evidence="2 3">Xinb3</strain>
        <tissue evidence="2">Complete organism</tissue>
    </source>
</reference>
<sequence length="373" mass="41993">MENRVFLPVIYVRGTFYQVGYDVGHTFKSMIEELVQESKFLNDELLPAYNTEAGQKIYNDTLALMKQKFPYYVNELQGISDGSQVPFFKLMLLHIDSMILDGSSSGSQLSGNGCSSIMCNHENVLKVVLGHTEDAFPAAHNHLYVVHADITEKCGRRERFSSLCYAGHLPGFCMNVNEHGLVYTINIIEPVHVYNNKTPRHFLTRAMLSARNLVDAQAILRDRGTGSAHGFCVNMSFMNQEGLILFHSAEVGPAENNESQLSILTVSPGESHARCNKYLRLKIDEDANGLAVLSSDGRHRVMERIGSPTTIDEVIDLLSNDEDQDYPIFRRGTEKDIVLTIATGIFDFNRREWRLYADNAKNTKPIAIFLMNM</sequence>
<dbReference type="PANTHER" id="PTHR34180">
    <property type="entry name" value="PEPTIDASE C45"/>
    <property type="match status" value="1"/>
</dbReference>
<dbReference type="InterPro" id="IPR047801">
    <property type="entry name" value="Peptidase_C45"/>
</dbReference>
<dbReference type="Pfam" id="PF03417">
    <property type="entry name" value="AAT"/>
    <property type="match status" value="1"/>
</dbReference>
<dbReference type="InterPro" id="IPR005079">
    <property type="entry name" value="Peptidase_C45_hydrolase"/>
</dbReference>
<dbReference type="OrthoDB" id="189997at2759"/>
<dbReference type="PANTHER" id="PTHR34180:SF1">
    <property type="entry name" value="BETA-ALANYL-DOPAMINE_CARCININE HYDROLASE"/>
    <property type="match status" value="1"/>
</dbReference>
<name>A0A164X449_9CRUS</name>
<organism evidence="2 3">
    <name type="scientific">Daphnia magna</name>
    <dbReference type="NCBI Taxonomy" id="35525"/>
    <lineage>
        <taxon>Eukaryota</taxon>
        <taxon>Metazoa</taxon>
        <taxon>Ecdysozoa</taxon>
        <taxon>Arthropoda</taxon>
        <taxon>Crustacea</taxon>
        <taxon>Branchiopoda</taxon>
        <taxon>Diplostraca</taxon>
        <taxon>Cladocera</taxon>
        <taxon>Anomopoda</taxon>
        <taxon>Daphniidae</taxon>
        <taxon>Daphnia</taxon>
    </lineage>
</organism>
<dbReference type="AlphaFoldDB" id="A0A164X449"/>
<dbReference type="NCBIfam" id="NF040521">
    <property type="entry name" value="C45_proenzyme"/>
    <property type="match status" value="1"/>
</dbReference>
<dbReference type="EMBL" id="LRGB01001019">
    <property type="protein sequence ID" value="KZS13855.1"/>
    <property type="molecule type" value="Genomic_DNA"/>
</dbReference>
<dbReference type="Proteomes" id="UP000076858">
    <property type="component" value="Unassembled WGS sequence"/>
</dbReference>
<gene>
    <name evidence="2" type="ORF">APZ42_020928</name>
</gene>
<feature type="domain" description="Peptidase C45 hydrolase" evidence="1">
    <location>
        <begin position="125"/>
        <end position="361"/>
    </location>
</feature>
<dbReference type="STRING" id="35525.A0A164X449"/>
<comment type="caution">
    <text evidence="2">The sequence shown here is derived from an EMBL/GenBank/DDBJ whole genome shotgun (WGS) entry which is preliminary data.</text>
</comment>
<proteinExistence type="predicted"/>
<dbReference type="Gene3D" id="1.10.10.2120">
    <property type="match status" value="1"/>
</dbReference>
<accession>A0A164X449</accession>
<evidence type="ECO:0000313" key="3">
    <source>
        <dbReference type="Proteomes" id="UP000076858"/>
    </source>
</evidence>
<keyword evidence="3" id="KW-1185">Reference proteome</keyword>
<evidence type="ECO:0000259" key="1">
    <source>
        <dbReference type="Pfam" id="PF03417"/>
    </source>
</evidence>
<protein>
    <submittedName>
        <fullName evidence="2">Mutant tan</fullName>
    </submittedName>
</protein>
<evidence type="ECO:0000313" key="2">
    <source>
        <dbReference type="EMBL" id="KZS13855.1"/>
    </source>
</evidence>